<dbReference type="Pfam" id="PF13185">
    <property type="entry name" value="GAF_2"/>
    <property type="match status" value="2"/>
</dbReference>
<keyword evidence="1" id="KW-0808">Transferase</keyword>
<evidence type="ECO:0000256" key="3">
    <source>
        <dbReference type="PROSITE-ProRule" id="PRU00169"/>
    </source>
</evidence>
<dbReference type="Pfam" id="PF08448">
    <property type="entry name" value="PAS_4"/>
    <property type="match status" value="1"/>
</dbReference>
<dbReference type="Proteomes" id="UP000318661">
    <property type="component" value="Unassembled WGS sequence"/>
</dbReference>
<feature type="domain" description="Response regulatory" evidence="5">
    <location>
        <begin position="5"/>
        <end position="120"/>
    </location>
</feature>
<evidence type="ECO:0000259" key="7">
    <source>
        <dbReference type="PROSITE" id="PS51832"/>
    </source>
</evidence>
<keyword evidence="4" id="KW-0175">Coiled coil</keyword>
<dbReference type="Gene3D" id="3.30.450.40">
    <property type="match status" value="2"/>
</dbReference>
<dbReference type="InterPro" id="IPR000014">
    <property type="entry name" value="PAS"/>
</dbReference>
<dbReference type="SMART" id="SM00065">
    <property type="entry name" value="GAF"/>
    <property type="match status" value="2"/>
</dbReference>
<evidence type="ECO:0000256" key="2">
    <source>
        <dbReference type="ARBA" id="ARBA00022777"/>
    </source>
</evidence>
<dbReference type="InterPro" id="IPR037522">
    <property type="entry name" value="HD_GYP_dom"/>
</dbReference>
<dbReference type="PROSITE" id="PS50113">
    <property type="entry name" value="PAC"/>
    <property type="match status" value="1"/>
</dbReference>
<dbReference type="SUPFAM" id="SSF109604">
    <property type="entry name" value="HD-domain/PDEase-like"/>
    <property type="match status" value="1"/>
</dbReference>
<dbReference type="InterPro" id="IPR003607">
    <property type="entry name" value="HD/PDEase_dom"/>
</dbReference>
<keyword evidence="2" id="KW-0418">Kinase</keyword>
<dbReference type="InterPro" id="IPR011006">
    <property type="entry name" value="CheY-like_superfamily"/>
</dbReference>
<dbReference type="Pfam" id="PF13487">
    <property type="entry name" value="HD_5"/>
    <property type="match status" value="1"/>
</dbReference>
<dbReference type="SUPFAM" id="SSF52172">
    <property type="entry name" value="CheY-like"/>
    <property type="match status" value="1"/>
</dbReference>
<dbReference type="InterPro" id="IPR000700">
    <property type="entry name" value="PAS-assoc_C"/>
</dbReference>
<feature type="coiled-coil region" evidence="4">
    <location>
        <begin position="253"/>
        <end position="280"/>
    </location>
</feature>
<comment type="caution">
    <text evidence="8">The sequence shown here is derived from an EMBL/GenBank/DDBJ whole genome shotgun (WGS) entry which is preliminary data.</text>
</comment>
<dbReference type="InterPro" id="IPR013656">
    <property type="entry name" value="PAS_4"/>
</dbReference>
<evidence type="ECO:0000256" key="1">
    <source>
        <dbReference type="ARBA" id="ARBA00022679"/>
    </source>
</evidence>
<sequence>MDRLRVLVVEDRPADAELMVAELRHAGFAFDWHRVDTERDFLAHLNPLPDIILADFHMPQFTGLRALEILKDRGLDTPLIIVSGSIGEEVAVNAMQEGASDYLLKDRLIRLGAAVNRALEAKHLRDEERKAKDELAMARNLLHTMGTSVPDYITVKDLESRYVLVNDAYANFLGKATSQELVGKTVFDVFPHELAAQYAEDDRAVLRTEQPMVRAESRTVDSANNVRWHSTTRVPLRNGAGQLVGVLNMSRDITEQKHAEEQIERQLETLTALYATAQKLSQSLDLDQLAHYVVETAVKTFGARFAWIGHAEPGGAIRRLAHWPNRDEYLRDFAPRWDESPAGQGPSGRAIRSGFPVVVDDVASDASLIRRDILVSLGLKSAGAFPLISRDKPFGVLVLHGAEDNFFGPARTEFFQAFSNQAAAALENARLLNEAEGRLQQLQALRSIDVAITASLDLRVVLNVILDQVTTHLKVDAAGVLLFDPYTQTLQFATNRGFRSRALQGSNLRLGEGHAGRAALERRILTVQSLADEPGEFSRSVNFAQERFVAYVAIPLIAKGQIKGVLEVFHRAVLSPTPEWLAFLEALGGQAAIAIDNSTLFDNLQRANTELTMAYDTTLEGWSQALDLRDKETEGHTLRVTKLTMRLAREMGVRDSDLVQIQRGALLHDIGKMGIPDQILLKPGPLSDEEWVVMKKHPEYANQLLAPIQYLRQAKQIPYSHHEKWDGTGYPRGLRGEEIPLPARIFAVADVFDALTSDRPYRKAWPKDKGLAYIREQAGKHFDPHVVETFLRMTL</sequence>
<evidence type="ECO:0000259" key="6">
    <source>
        <dbReference type="PROSITE" id="PS50113"/>
    </source>
</evidence>
<evidence type="ECO:0000256" key="4">
    <source>
        <dbReference type="SAM" id="Coils"/>
    </source>
</evidence>
<protein>
    <submittedName>
        <fullName evidence="8">GAF domain-containing protein</fullName>
    </submittedName>
</protein>
<feature type="domain" description="PAC" evidence="6">
    <location>
        <begin position="213"/>
        <end position="265"/>
    </location>
</feature>
<evidence type="ECO:0000313" key="9">
    <source>
        <dbReference type="Proteomes" id="UP000318661"/>
    </source>
</evidence>
<dbReference type="NCBIfam" id="TIGR00277">
    <property type="entry name" value="HDIG"/>
    <property type="match status" value="1"/>
</dbReference>
<dbReference type="EMBL" id="VBAJ01000018">
    <property type="protein sequence ID" value="TMJ10235.1"/>
    <property type="molecule type" value="Genomic_DNA"/>
</dbReference>
<dbReference type="NCBIfam" id="TIGR00229">
    <property type="entry name" value="sensory_box"/>
    <property type="match status" value="1"/>
</dbReference>
<dbReference type="SUPFAM" id="SSF55781">
    <property type="entry name" value="GAF domain-like"/>
    <property type="match status" value="2"/>
</dbReference>
<dbReference type="SMART" id="SM00471">
    <property type="entry name" value="HDc"/>
    <property type="match status" value="1"/>
</dbReference>
<dbReference type="CDD" id="cd00077">
    <property type="entry name" value="HDc"/>
    <property type="match status" value="1"/>
</dbReference>
<dbReference type="InterPro" id="IPR003018">
    <property type="entry name" value="GAF"/>
</dbReference>
<dbReference type="InterPro" id="IPR006675">
    <property type="entry name" value="HDIG_dom"/>
</dbReference>
<reference evidence="8 9" key="1">
    <citation type="journal article" date="2019" name="Nat. Microbiol.">
        <title>Mediterranean grassland soil C-N compound turnover is dependent on rainfall and depth, and is mediated by genomically divergent microorganisms.</title>
        <authorList>
            <person name="Diamond S."/>
            <person name="Andeer P.F."/>
            <person name="Li Z."/>
            <person name="Crits-Christoph A."/>
            <person name="Burstein D."/>
            <person name="Anantharaman K."/>
            <person name="Lane K.R."/>
            <person name="Thomas B.C."/>
            <person name="Pan C."/>
            <person name="Northen T.R."/>
            <person name="Banfield J.F."/>
        </authorList>
    </citation>
    <scope>NUCLEOTIDE SEQUENCE [LARGE SCALE GENOMIC DNA]</scope>
    <source>
        <strain evidence="8">NP_2</strain>
    </source>
</reference>
<keyword evidence="3" id="KW-0597">Phosphoprotein</keyword>
<dbReference type="PROSITE" id="PS51832">
    <property type="entry name" value="HD_GYP"/>
    <property type="match status" value="1"/>
</dbReference>
<dbReference type="PANTHER" id="PTHR45228:SF1">
    <property type="entry name" value="CYCLIC DI-GMP PHOSPHODIESTERASE TM_0186"/>
    <property type="match status" value="1"/>
</dbReference>
<proteinExistence type="predicted"/>
<gene>
    <name evidence="8" type="ORF">E6G99_01155</name>
</gene>
<dbReference type="PROSITE" id="PS50110">
    <property type="entry name" value="RESPONSE_REGULATORY"/>
    <property type="match status" value="1"/>
</dbReference>
<feature type="domain" description="HD-GYP" evidence="7">
    <location>
        <begin position="611"/>
        <end position="795"/>
    </location>
</feature>
<dbReference type="InterPro" id="IPR052020">
    <property type="entry name" value="Cyclic_di-GMP/3'3'-cGAMP_PDE"/>
</dbReference>
<dbReference type="InterPro" id="IPR035965">
    <property type="entry name" value="PAS-like_dom_sf"/>
</dbReference>
<dbReference type="PANTHER" id="PTHR45228">
    <property type="entry name" value="CYCLIC DI-GMP PHOSPHODIESTERASE TM_0186-RELATED"/>
    <property type="match status" value="1"/>
</dbReference>
<dbReference type="Gene3D" id="1.10.3210.10">
    <property type="entry name" value="Hypothetical protein af1432"/>
    <property type="match status" value="1"/>
</dbReference>
<dbReference type="InterPro" id="IPR029016">
    <property type="entry name" value="GAF-like_dom_sf"/>
</dbReference>
<dbReference type="CDD" id="cd00156">
    <property type="entry name" value="REC"/>
    <property type="match status" value="1"/>
</dbReference>
<dbReference type="Gene3D" id="3.40.50.2300">
    <property type="match status" value="1"/>
</dbReference>
<dbReference type="GO" id="GO:0016301">
    <property type="term" value="F:kinase activity"/>
    <property type="evidence" value="ECO:0007669"/>
    <property type="project" value="UniProtKB-KW"/>
</dbReference>
<organism evidence="8 9">
    <name type="scientific">Candidatus Segetimicrobium genomatis</name>
    <dbReference type="NCBI Taxonomy" id="2569760"/>
    <lineage>
        <taxon>Bacteria</taxon>
        <taxon>Bacillati</taxon>
        <taxon>Candidatus Sysuimicrobiota</taxon>
        <taxon>Candidatus Sysuimicrobiia</taxon>
        <taxon>Candidatus Sysuimicrobiales</taxon>
        <taxon>Candidatus Segetimicrobiaceae</taxon>
        <taxon>Candidatus Segetimicrobium</taxon>
    </lineage>
</organism>
<dbReference type="SUPFAM" id="SSF55785">
    <property type="entry name" value="PYP-like sensor domain (PAS domain)"/>
    <property type="match status" value="1"/>
</dbReference>
<evidence type="ECO:0000259" key="5">
    <source>
        <dbReference type="PROSITE" id="PS50110"/>
    </source>
</evidence>
<dbReference type="SMART" id="SM00448">
    <property type="entry name" value="REC"/>
    <property type="match status" value="1"/>
</dbReference>
<dbReference type="SMART" id="SM00091">
    <property type="entry name" value="PAS"/>
    <property type="match status" value="1"/>
</dbReference>
<dbReference type="GO" id="GO:0000160">
    <property type="term" value="P:phosphorelay signal transduction system"/>
    <property type="evidence" value="ECO:0007669"/>
    <property type="project" value="InterPro"/>
</dbReference>
<dbReference type="AlphaFoldDB" id="A0A537LQD6"/>
<dbReference type="Pfam" id="PF00072">
    <property type="entry name" value="Response_reg"/>
    <property type="match status" value="1"/>
</dbReference>
<dbReference type="Gene3D" id="3.30.450.20">
    <property type="entry name" value="PAS domain"/>
    <property type="match status" value="1"/>
</dbReference>
<dbReference type="InterPro" id="IPR001789">
    <property type="entry name" value="Sig_transdc_resp-reg_receiver"/>
</dbReference>
<name>A0A537LQD6_9BACT</name>
<accession>A0A537LQD6</accession>
<evidence type="ECO:0000313" key="8">
    <source>
        <dbReference type="EMBL" id="TMJ10235.1"/>
    </source>
</evidence>
<dbReference type="CDD" id="cd00130">
    <property type="entry name" value="PAS"/>
    <property type="match status" value="1"/>
</dbReference>
<feature type="modified residue" description="4-aspartylphosphate" evidence="3">
    <location>
        <position position="55"/>
    </location>
</feature>